<dbReference type="Pfam" id="PF13508">
    <property type="entry name" value="Acetyltransf_7"/>
    <property type="match status" value="1"/>
</dbReference>
<feature type="domain" description="N-acetyltransferase" evidence="1">
    <location>
        <begin position="105"/>
        <end position="190"/>
    </location>
</feature>
<accession>A0A419S4V8</accession>
<dbReference type="AlphaFoldDB" id="A0A419S4V8"/>
<keyword evidence="3" id="KW-1185">Reference proteome</keyword>
<dbReference type="InterPro" id="IPR000182">
    <property type="entry name" value="GNAT_dom"/>
</dbReference>
<keyword evidence="2" id="KW-0808">Transferase</keyword>
<dbReference type="SUPFAM" id="SSF55729">
    <property type="entry name" value="Acyl-CoA N-acyltransferases (Nat)"/>
    <property type="match status" value="1"/>
</dbReference>
<evidence type="ECO:0000313" key="2">
    <source>
        <dbReference type="EMBL" id="RKD15107.1"/>
    </source>
</evidence>
<dbReference type="InterPro" id="IPR016181">
    <property type="entry name" value="Acyl_CoA_acyltransferase"/>
</dbReference>
<evidence type="ECO:0000313" key="3">
    <source>
        <dbReference type="Proteomes" id="UP000283433"/>
    </source>
</evidence>
<sequence length="191" mass="22078">MKKAQYTDKDLIVDILTKSFESNQSVNYIVKQDAKRIERIKALMDYSFEVCYLFGDVFLSDDSKACALIVYPDKKKSTLKSTLLDIKLILQAVGLGNISKTLKREKLIGSIQPKIPMLYLWFIGVDPDSQGRGIGSKLLQEVVDFSNSNTRPIYLETSTVKNLPWYEKFGFEVYNEQDLTYHLYFFKRDVK</sequence>
<dbReference type="EMBL" id="MBTA01000025">
    <property type="protein sequence ID" value="RKD15107.1"/>
    <property type="molecule type" value="Genomic_DNA"/>
</dbReference>
<dbReference type="OrthoDB" id="1452841at2"/>
<name>A0A419S4V8_9SPHI</name>
<organism evidence="2 3">
    <name type="scientific">Pelobium manganitolerans</name>
    <dbReference type="NCBI Taxonomy" id="1842495"/>
    <lineage>
        <taxon>Bacteria</taxon>
        <taxon>Pseudomonadati</taxon>
        <taxon>Bacteroidota</taxon>
        <taxon>Sphingobacteriia</taxon>
        <taxon>Sphingobacteriales</taxon>
        <taxon>Sphingobacteriaceae</taxon>
        <taxon>Pelobium</taxon>
    </lineage>
</organism>
<gene>
    <name evidence="2" type="ORF">BCY91_06175</name>
</gene>
<dbReference type="Gene3D" id="3.40.630.30">
    <property type="match status" value="1"/>
</dbReference>
<evidence type="ECO:0000259" key="1">
    <source>
        <dbReference type="PROSITE" id="PS51186"/>
    </source>
</evidence>
<dbReference type="CDD" id="cd04301">
    <property type="entry name" value="NAT_SF"/>
    <property type="match status" value="1"/>
</dbReference>
<reference evidence="2 3" key="1">
    <citation type="submission" date="2016-07" db="EMBL/GenBank/DDBJ databases">
        <title>Genome of Pelobium manganitolerans.</title>
        <authorList>
            <person name="Wu S."/>
            <person name="Wang G."/>
        </authorList>
    </citation>
    <scope>NUCLEOTIDE SEQUENCE [LARGE SCALE GENOMIC DNA]</scope>
    <source>
        <strain evidence="2 3">YS-25</strain>
    </source>
</reference>
<dbReference type="GO" id="GO:0016747">
    <property type="term" value="F:acyltransferase activity, transferring groups other than amino-acyl groups"/>
    <property type="evidence" value="ECO:0007669"/>
    <property type="project" value="InterPro"/>
</dbReference>
<dbReference type="InterPro" id="IPR052523">
    <property type="entry name" value="Trichothecene_AcTrans"/>
</dbReference>
<proteinExistence type="predicted"/>
<dbReference type="PROSITE" id="PS51186">
    <property type="entry name" value="GNAT"/>
    <property type="match status" value="1"/>
</dbReference>
<comment type="caution">
    <text evidence="2">The sequence shown here is derived from an EMBL/GenBank/DDBJ whole genome shotgun (WGS) entry which is preliminary data.</text>
</comment>
<protein>
    <submittedName>
        <fullName evidence="2">Acetyltransferase</fullName>
    </submittedName>
</protein>
<dbReference type="PANTHER" id="PTHR42791">
    <property type="entry name" value="GNAT FAMILY ACETYLTRANSFERASE"/>
    <property type="match status" value="1"/>
</dbReference>
<dbReference type="PANTHER" id="PTHR42791:SF1">
    <property type="entry name" value="N-ACETYLTRANSFERASE DOMAIN-CONTAINING PROTEIN"/>
    <property type="match status" value="1"/>
</dbReference>
<dbReference type="Proteomes" id="UP000283433">
    <property type="component" value="Unassembled WGS sequence"/>
</dbReference>
<dbReference type="RefSeq" id="WP_120181975.1">
    <property type="nucleotide sequence ID" value="NZ_MBTA01000025.1"/>
</dbReference>